<evidence type="ECO:0000313" key="2">
    <source>
        <dbReference type="EMBL" id="MEC5387539.1"/>
    </source>
</evidence>
<protein>
    <submittedName>
        <fullName evidence="2">YoaK family protein</fullName>
    </submittedName>
</protein>
<name>A0ABU6K7H3_9RHOO</name>
<accession>A0ABU6K7H3</accession>
<evidence type="ECO:0000313" key="3">
    <source>
        <dbReference type="Proteomes" id="UP001331561"/>
    </source>
</evidence>
<dbReference type="Pfam" id="PF06912">
    <property type="entry name" value="DUF1275"/>
    <property type="match status" value="1"/>
</dbReference>
<keyword evidence="3" id="KW-1185">Reference proteome</keyword>
<proteinExistence type="predicted"/>
<dbReference type="PANTHER" id="PTHR37314:SF4">
    <property type="entry name" value="UPF0700 TRANSMEMBRANE PROTEIN YOAK"/>
    <property type="match status" value="1"/>
</dbReference>
<comment type="caution">
    <text evidence="2">The sequence shown here is derived from an EMBL/GenBank/DDBJ whole genome shotgun (WGS) entry which is preliminary data.</text>
</comment>
<feature type="transmembrane region" description="Helical" evidence="1">
    <location>
        <begin position="58"/>
        <end position="78"/>
    </location>
</feature>
<organism evidence="2 3">
    <name type="scientific">Uliginosibacterium silvisoli</name>
    <dbReference type="NCBI Taxonomy" id="3114758"/>
    <lineage>
        <taxon>Bacteria</taxon>
        <taxon>Pseudomonadati</taxon>
        <taxon>Pseudomonadota</taxon>
        <taxon>Betaproteobacteria</taxon>
        <taxon>Rhodocyclales</taxon>
        <taxon>Zoogloeaceae</taxon>
        <taxon>Uliginosibacterium</taxon>
    </lineage>
</organism>
<dbReference type="InterPro" id="IPR010699">
    <property type="entry name" value="DUF1275"/>
</dbReference>
<keyword evidence="1" id="KW-1133">Transmembrane helix</keyword>
<gene>
    <name evidence="2" type="ORF">VVD49_17540</name>
</gene>
<evidence type="ECO:0000256" key="1">
    <source>
        <dbReference type="SAM" id="Phobius"/>
    </source>
</evidence>
<feature type="transmembrane region" description="Helical" evidence="1">
    <location>
        <begin position="168"/>
        <end position="190"/>
    </location>
</feature>
<dbReference type="RefSeq" id="WP_327600600.1">
    <property type="nucleotide sequence ID" value="NZ_JAYXHS010000003.1"/>
</dbReference>
<reference evidence="2 3" key="1">
    <citation type="submission" date="2024-01" db="EMBL/GenBank/DDBJ databases">
        <title>Uliginosibacterium soil sp. nov.</title>
        <authorList>
            <person name="Lv Y."/>
        </authorList>
    </citation>
    <scope>NUCLEOTIDE SEQUENCE [LARGE SCALE GENOMIC DNA]</scope>
    <source>
        <strain evidence="2 3">H3</strain>
    </source>
</reference>
<feature type="transmembrane region" description="Helical" evidence="1">
    <location>
        <begin position="12"/>
        <end position="31"/>
    </location>
</feature>
<dbReference type="PANTHER" id="PTHR37314">
    <property type="entry name" value="SLR0142 PROTEIN"/>
    <property type="match status" value="1"/>
</dbReference>
<feature type="transmembrane region" description="Helical" evidence="1">
    <location>
        <begin position="136"/>
        <end position="156"/>
    </location>
</feature>
<dbReference type="EMBL" id="JAYXHS010000003">
    <property type="protein sequence ID" value="MEC5387539.1"/>
    <property type="molecule type" value="Genomic_DNA"/>
</dbReference>
<feature type="transmembrane region" description="Helical" evidence="1">
    <location>
        <begin position="90"/>
        <end position="108"/>
    </location>
</feature>
<sequence>MIRKLPRWVEVGGFFLTLLAGSVNAIALLGFNHQGVSHLTGSSTQLGVELADGNLPQVMHLLIILASFVVGAALSGLAIGNESLKLGRRYSATLLAEAAILLLAMYFLNRGSNLGHYLASGACGLQNAMTSTFSGAVVRTSHVTGLFTDLGITFGLRLRGQAIDRRRVVLYLTLITGFILGGVLGAFWFGSYRFNAMLAPAGIAALMAITHLLYWRRVRAMG</sequence>
<keyword evidence="1" id="KW-0472">Membrane</keyword>
<dbReference type="Proteomes" id="UP001331561">
    <property type="component" value="Unassembled WGS sequence"/>
</dbReference>
<keyword evidence="1" id="KW-0812">Transmembrane</keyword>
<feature type="transmembrane region" description="Helical" evidence="1">
    <location>
        <begin position="196"/>
        <end position="215"/>
    </location>
</feature>